<dbReference type="Gene3D" id="3.40.630.10">
    <property type="entry name" value="Zn peptidases"/>
    <property type="match status" value="2"/>
</dbReference>
<dbReference type="CDD" id="cd00433">
    <property type="entry name" value="Peptidase_M17"/>
    <property type="match status" value="1"/>
</dbReference>
<dbReference type="PRINTS" id="PR00481">
    <property type="entry name" value="LAMNOPPTDASE"/>
</dbReference>
<dbReference type="GO" id="GO:0070006">
    <property type="term" value="F:metalloaminopeptidase activity"/>
    <property type="evidence" value="ECO:0007669"/>
    <property type="project" value="InterPro"/>
</dbReference>
<keyword evidence="7" id="KW-1185">Reference proteome</keyword>
<dbReference type="SUPFAM" id="SSF53187">
    <property type="entry name" value="Zn-dependent exopeptidases"/>
    <property type="match status" value="1"/>
</dbReference>
<dbReference type="PANTHER" id="PTHR11963:SF4">
    <property type="entry name" value="AMINOPEPTIDASE NPEPL1-RELATED"/>
    <property type="match status" value="1"/>
</dbReference>
<dbReference type="AlphaFoldDB" id="A0A0N4UXY1"/>
<dbReference type="WBParaSite" id="EVEC_0000241501-mRNA-1">
    <property type="protein sequence ID" value="EVEC_0000241501-mRNA-1"/>
    <property type="gene ID" value="EVEC_0000241501"/>
</dbReference>
<protein>
    <submittedName>
        <fullName evidence="8">CYTOSOL_AP domain-containing protein</fullName>
    </submittedName>
</protein>
<sequence>MASFTVRADLNAAKTLAFDTLALIVGKAKNLKALNYESKLKGRLGSFVSDKLWSEAISTISKSGSASIPLYLNFARIISVPDEVSRHNAPSNALAIFKELKNFSKPEGVKNISVTLLADWVDVCASVAAISRCFPLYDSRTNIQSPLEAVELEIIVSENDKVSFSCKCNATSLSSADISFLQDLCDSIRLSAKLTDIPCNTLHTEAFVSEAVKLVGGLNGVKSSIIKGDDLLKQGFGGIYHVGKAALHPPVFACFSYEPAGAMQTYALVGKGIVYDSGGMTLKGRTIMPGMKQDMGGAASMLAAFYVLVRSGFKENLHLLLCVAENMISPSALRPDDVITMLSGKKVEVNNTDAEGRLVLADGVYYAKQILKANTIIDMATLTGAQRQATGKLHAAVLTNSEEWEKRICAAGRFSGDLGPPSCIAGLFIASHIDFGKDVDWIHIDFAHLVENGERATGYGPSLICAAFGNECDVPLLKS</sequence>
<evidence type="ECO:0000313" key="7">
    <source>
        <dbReference type="Proteomes" id="UP000274131"/>
    </source>
</evidence>
<evidence type="ECO:0000256" key="1">
    <source>
        <dbReference type="ARBA" id="ARBA00009528"/>
    </source>
</evidence>
<evidence type="ECO:0000256" key="4">
    <source>
        <dbReference type="ARBA" id="ARBA00022801"/>
    </source>
</evidence>
<organism evidence="8">
    <name type="scientific">Enterobius vermicularis</name>
    <name type="common">Human pinworm</name>
    <dbReference type="NCBI Taxonomy" id="51028"/>
    <lineage>
        <taxon>Eukaryota</taxon>
        <taxon>Metazoa</taxon>
        <taxon>Ecdysozoa</taxon>
        <taxon>Nematoda</taxon>
        <taxon>Chromadorea</taxon>
        <taxon>Rhabditida</taxon>
        <taxon>Spirurina</taxon>
        <taxon>Oxyuridomorpha</taxon>
        <taxon>Oxyuroidea</taxon>
        <taxon>Oxyuridae</taxon>
        <taxon>Enterobius</taxon>
    </lineage>
</organism>
<dbReference type="Pfam" id="PF00883">
    <property type="entry name" value="Peptidase_M17"/>
    <property type="match status" value="1"/>
</dbReference>
<dbReference type="GO" id="GO:0030145">
    <property type="term" value="F:manganese ion binding"/>
    <property type="evidence" value="ECO:0007669"/>
    <property type="project" value="InterPro"/>
</dbReference>
<proteinExistence type="inferred from homology"/>
<feature type="domain" description="Cytosol aminopeptidase" evidence="5">
    <location>
        <begin position="351"/>
        <end position="358"/>
    </location>
</feature>
<evidence type="ECO:0000256" key="3">
    <source>
        <dbReference type="ARBA" id="ARBA00022670"/>
    </source>
</evidence>
<keyword evidence="3" id="KW-0645">Protease</keyword>
<dbReference type="InterPro" id="IPR011356">
    <property type="entry name" value="Leucine_aapep/pepB"/>
</dbReference>
<evidence type="ECO:0000259" key="5">
    <source>
        <dbReference type="PROSITE" id="PS00631"/>
    </source>
</evidence>
<dbReference type="PANTHER" id="PTHR11963">
    <property type="entry name" value="LEUCINE AMINOPEPTIDASE-RELATED"/>
    <property type="match status" value="1"/>
</dbReference>
<evidence type="ECO:0000256" key="2">
    <source>
        <dbReference type="ARBA" id="ARBA00022438"/>
    </source>
</evidence>
<dbReference type="STRING" id="51028.A0A0N4UXY1"/>
<comment type="similarity">
    <text evidence="1">Belongs to the peptidase M17 family.</text>
</comment>
<keyword evidence="4" id="KW-0378">Hydrolase</keyword>
<gene>
    <name evidence="6" type="ORF">EVEC_LOCUS2123</name>
</gene>
<reference evidence="6 7" key="2">
    <citation type="submission" date="2018-10" db="EMBL/GenBank/DDBJ databases">
        <authorList>
            <consortium name="Pathogen Informatics"/>
        </authorList>
    </citation>
    <scope>NUCLEOTIDE SEQUENCE [LARGE SCALE GENOMIC DNA]</scope>
</reference>
<reference evidence="8" key="1">
    <citation type="submission" date="2017-02" db="UniProtKB">
        <authorList>
            <consortium name="WormBaseParasite"/>
        </authorList>
    </citation>
    <scope>IDENTIFICATION</scope>
</reference>
<dbReference type="Proteomes" id="UP000274131">
    <property type="component" value="Unassembled WGS sequence"/>
</dbReference>
<dbReference type="PROSITE" id="PS00631">
    <property type="entry name" value="CYTOSOL_AP"/>
    <property type="match status" value="1"/>
</dbReference>
<dbReference type="InterPro" id="IPR000819">
    <property type="entry name" value="Peptidase_M17_C"/>
</dbReference>
<dbReference type="EMBL" id="UXUI01007322">
    <property type="protein sequence ID" value="VDD86980.1"/>
    <property type="molecule type" value="Genomic_DNA"/>
</dbReference>
<dbReference type="GO" id="GO:0006508">
    <property type="term" value="P:proteolysis"/>
    <property type="evidence" value="ECO:0007669"/>
    <property type="project" value="UniProtKB-KW"/>
</dbReference>
<dbReference type="GO" id="GO:0005737">
    <property type="term" value="C:cytoplasm"/>
    <property type="evidence" value="ECO:0007669"/>
    <property type="project" value="InterPro"/>
</dbReference>
<dbReference type="Gene3D" id="3.40.50.10590">
    <property type="entry name" value="Zn-dependent exopeptidases"/>
    <property type="match status" value="1"/>
</dbReference>
<dbReference type="OrthoDB" id="412814at2759"/>
<keyword evidence="2" id="KW-0031">Aminopeptidase</keyword>
<accession>A0A0N4UXY1</accession>
<evidence type="ECO:0000313" key="8">
    <source>
        <dbReference type="WBParaSite" id="EVEC_0000241501-mRNA-1"/>
    </source>
</evidence>
<name>A0A0N4UXY1_ENTVE</name>
<evidence type="ECO:0000313" key="6">
    <source>
        <dbReference type="EMBL" id="VDD86980.1"/>
    </source>
</evidence>